<dbReference type="EMBL" id="JAAMPI010000812">
    <property type="protein sequence ID" value="KAF4628440.1"/>
    <property type="molecule type" value="Genomic_DNA"/>
</dbReference>
<accession>A0A8H4W1M0</accession>
<comment type="caution">
    <text evidence="1">The sequence shown here is derived from an EMBL/GenBank/DDBJ whole genome shotgun (WGS) entry which is preliminary data.</text>
</comment>
<protein>
    <submittedName>
        <fullName evidence="1">Uncharacterized protein</fullName>
    </submittedName>
</protein>
<evidence type="ECO:0000313" key="2">
    <source>
        <dbReference type="Proteomes" id="UP000566819"/>
    </source>
</evidence>
<gene>
    <name evidence="1" type="ORF">G7Y89_g9708</name>
</gene>
<dbReference type="OrthoDB" id="5358886at2759"/>
<organism evidence="1 2">
    <name type="scientific">Cudoniella acicularis</name>
    <dbReference type="NCBI Taxonomy" id="354080"/>
    <lineage>
        <taxon>Eukaryota</taxon>
        <taxon>Fungi</taxon>
        <taxon>Dikarya</taxon>
        <taxon>Ascomycota</taxon>
        <taxon>Pezizomycotina</taxon>
        <taxon>Leotiomycetes</taxon>
        <taxon>Helotiales</taxon>
        <taxon>Tricladiaceae</taxon>
        <taxon>Cudoniella</taxon>
    </lineage>
</organism>
<evidence type="ECO:0000313" key="1">
    <source>
        <dbReference type="EMBL" id="KAF4628440.1"/>
    </source>
</evidence>
<keyword evidence="2" id="KW-1185">Reference proteome</keyword>
<dbReference type="Proteomes" id="UP000566819">
    <property type="component" value="Unassembled WGS sequence"/>
</dbReference>
<name>A0A8H4W1M0_9HELO</name>
<proteinExistence type="predicted"/>
<sequence>MEISPVAQMEINLRYCGPDSEEAHYTTQEVETQYFADCNIYHLLEGHIKSTLFGLGTKLTVTCYSDVDGGKYVRTTEGYYVVKATLLPAPDRSRLEDCGPMGRIVERSLKSRASSGDSASAQLANRDLVNLTAGEEWTHCREQRTNTSAIVASYRTIRLLWLNVPKARRKVTGF</sequence>
<dbReference type="AlphaFoldDB" id="A0A8H4W1M0"/>
<reference evidence="1 2" key="1">
    <citation type="submission" date="2020-03" db="EMBL/GenBank/DDBJ databases">
        <title>Draft Genome Sequence of Cudoniella acicularis.</title>
        <authorList>
            <person name="Buettner E."/>
            <person name="Kellner H."/>
        </authorList>
    </citation>
    <scope>NUCLEOTIDE SEQUENCE [LARGE SCALE GENOMIC DNA]</scope>
    <source>
        <strain evidence="1 2">DSM 108380</strain>
    </source>
</reference>